<evidence type="ECO:0000313" key="16">
    <source>
        <dbReference type="Proteomes" id="UP001596456"/>
    </source>
</evidence>
<evidence type="ECO:0000256" key="11">
    <source>
        <dbReference type="ARBA" id="ARBA00023160"/>
    </source>
</evidence>
<comment type="similarity">
    <text evidence="2">Belongs to the fatty acid desaturase type 2 family.</text>
</comment>
<name>A0ABW2KV75_9PROT</name>
<evidence type="ECO:0000256" key="2">
    <source>
        <dbReference type="ARBA" id="ARBA00008749"/>
    </source>
</evidence>
<dbReference type="PANTHER" id="PTHR11351:SF31">
    <property type="entry name" value="DESATURASE 1, ISOFORM A-RELATED"/>
    <property type="match status" value="1"/>
</dbReference>
<keyword evidence="9" id="KW-0443">Lipid metabolism</keyword>
<feature type="domain" description="Fatty acid desaturase" evidence="14">
    <location>
        <begin position="51"/>
        <end position="269"/>
    </location>
</feature>
<proteinExistence type="inferred from homology"/>
<sequence>MTVPADIPRSDSGRPDPAPSGHGPDDIIYPSTIPFVLVHIACFAAIWTGVTWQALVLCAGLYIVRIFAIGAGYHRYFSHRAFKTSRWFQFVLALLAQSTTQKGVLWWAAKHRHHHRWSDTEFDVHSPRQVGFWRAHVGWIFTPRHEDTDLSVVADLARYPELVWLNRWANAPAVALALLCFLLGGWSGLVVGFFWSTVLLYHATFCINSLAHVHGRRRYVTGDDSRNNWFLAILTMGEGWHNNHHAYQSAARQGFRWWEYDPTYYILKALSWAGIVWDLHQPPKSVVRNEQRLGRKVIEKAAAQLAASFDTGRIAARLREAMAAAPGRSGMEDRLAQARRAAGEALAGLQMPDLHLPHLPGRDEIRQRAQKMFARTPSLDDIVDRAREMLFDSVFAELEPDRVPVTSRRP</sequence>
<dbReference type="RefSeq" id="WP_377358174.1">
    <property type="nucleotide sequence ID" value="NZ_JBHTCM010000010.1"/>
</dbReference>
<dbReference type="PRINTS" id="PR00075">
    <property type="entry name" value="FACDDSATRASE"/>
</dbReference>
<keyword evidence="3" id="KW-0444">Lipid biosynthesis</keyword>
<evidence type="ECO:0000256" key="4">
    <source>
        <dbReference type="ARBA" id="ARBA00022692"/>
    </source>
</evidence>
<keyword evidence="7" id="KW-0560">Oxidoreductase</keyword>
<feature type="transmembrane region" description="Helical" evidence="13">
    <location>
        <begin position="87"/>
        <end position="108"/>
    </location>
</feature>
<accession>A0ABW2KV75</accession>
<keyword evidence="11" id="KW-0275">Fatty acid biosynthesis</keyword>
<dbReference type="InterPro" id="IPR015876">
    <property type="entry name" value="Acyl-CoA_DS"/>
</dbReference>
<dbReference type="InterPro" id="IPR005804">
    <property type="entry name" value="FA_desaturase_dom"/>
</dbReference>
<comment type="caution">
    <text evidence="15">The sequence shown here is derived from an EMBL/GenBank/DDBJ whole genome shotgun (WGS) entry which is preliminary data.</text>
</comment>
<dbReference type="Pfam" id="PF00487">
    <property type="entry name" value="FA_desaturase"/>
    <property type="match status" value="1"/>
</dbReference>
<evidence type="ECO:0000256" key="3">
    <source>
        <dbReference type="ARBA" id="ARBA00022516"/>
    </source>
</evidence>
<feature type="region of interest" description="Disordered" evidence="12">
    <location>
        <begin position="1"/>
        <end position="21"/>
    </location>
</feature>
<evidence type="ECO:0000256" key="12">
    <source>
        <dbReference type="SAM" id="MobiDB-lite"/>
    </source>
</evidence>
<feature type="transmembrane region" description="Helical" evidence="13">
    <location>
        <begin position="54"/>
        <end position="75"/>
    </location>
</feature>
<keyword evidence="8" id="KW-0408">Iron</keyword>
<evidence type="ECO:0000256" key="5">
    <source>
        <dbReference type="ARBA" id="ARBA00022832"/>
    </source>
</evidence>
<keyword evidence="4 13" id="KW-0812">Transmembrane</keyword>
<gene>
    <name evidence="15" type="ORF">ACFQPS_08665</name>
</gene>
<dbReference type="PANTHER" id="PTHR11351">
    <property type="entry name" value="ACYL-COA DESATURASE"/>
    <property type="match status" value="1"/>
</dbReference>
<dbReference type="CDD" id="cd03505">
    <property type="entry name" value="Delta9-FADS-like"/>
    <property type="match status" value="1"/>
</dbReference>
<protein>
    <submittedName>
        <fullName evidence="15">Acyl-CoA desaturase</fullName>
    </submittedName>
</protein>
<evidence type="ECO:0000256" key="10">
    <source>
        <dbReference type="ARBA" id="ARBA00023136"/>
    </source>
</evidence>
<feature type="transmembrane region" description="Helical" evidence="13">
    <location>
        <begin position="27"/>
        <end position="47"/>
    </location>
</feature>
<organism evidence="15 16">
    <name type="scientific">Rhodocista pekingensis</name>
    <dbReference type="NCBI Taxonomy" id="201185"/>
    <lineage>
        <taxon>Bacteria</taxon>
        <taxon>Pseudomonadati</taxon>
        <taxon>Pseudomonadota</taxon>
        <taxon>Alphaproteobacteria</taxon>
        <taxon>Rhodospirillales</taxon>
        <taxon>Azospirillaceae</taxon>
        <taxon>Rhodocista</taxon>
    </lineage>
</organism>
<dbReference type="Proteomes" id="UP001596456">
    <property type="component" value="Unassembled WGS sequence"/>
</dbReference>
<reference evidence="16" key="1">
    <citation type="journal article" date="2019" name="Int. J. Syst. Evol. Microbiol.">
        <title>The Global Catalogue of Microorganisms (GCM) 10K type strain sequencing project: providing services to taxonomists for standard genome sequencing and annotation.</title>
        <authorList>
            <consortium name="The Broad Institute Genomics Platform"/>
            <consortium name="The Broad Institute Genome Sequencing Center for Infectious Disease"/>
            <person name="Wu L."/>
            <person name="Ma J."/>
        </authorList>
    </citation>
    <scope>NUCLEOTIDE SEQUENCE [LARGE SCALE GENOMIC DNA]</scope>
    <source>
        <strain evidence="16">CGMCC 1.16275</strain>
    </source>
</reference>
<dbReference type="EMBL" id="JBHTCM010000010">
    <property type="protein sequence ID" value="MFC7333230.1"/>
    <property type="molecule type" value="Genomic_DNA"/>
</dbReference>
<feature type="transmembrane region" description="Helical" evidence="13">
    <location>
        <begin position="168"/>
        <end position="186"/>
    </location>
</feature>
<evidence type="ECO:0000313" key="15">
    <source>
        <dbReference type="EMBL" id="MFC7333230.1"/>
    </source>
</evidence>
<evidence type="ECO:0000256" key="1">
    <source>
        <dbReference type="ARBA" id="ARBA00004141"/>
    </source>
</evidence>
<evidence type="ECO:0000256" key="6">
    <source>
        <dbReference type="ARBA" id="ARBA00022989"/>
    </source>
</evidence>
<evidence type="ECO:0000256" key="13">
    <source>
        <dbReference type="SAM" id="Phobius"/>
    </source>
</evidence>
<keyword evidence="16" id="KW-1185">Reference proteome</keyword>
<keyword evidence="10 13" id="KW-0472">Membrane</keyword>
<keyword evidence="6 13" id="KW-1133">Transmembrane helix</keyword>
<keyword evidence="5" id="KW-0276">Fatty acid metabolism</keyword>
<comment type="subcellular location">
    <subcellularLocation>
        <location evidence="1">Membrane</location>
        <topology evidence="1">Multi-pass membrane protein</topology>
    </subcellularLocation>
</comment>
<evidence type="ECO:0000256" key="9">
    <source>
        <dbReference type="ARBA" id="ARBA00023098"/>
    </source>
</evidence>
<evidence type="ECO:0000259" key="14">
    <source>
        <dbReference type="Pfam" id="PF00487"/>
    </source>
</evidence>
<evidence type="ECO:0000256" key="8">
    <source>
        <dbReference type="ARBA" id="ARBA00023004"/>
    </source>
</evidence>
<evidence type="ECO:0000256" key="7">
    <source>
        <dbReference type="ARBA" id="ARBA00023002"/>
    </source>
</evidence>